<sequence length="197" mass="23394">MIKSITELCYHELSKLMQSNQSLQSKSNITYNVVLLMTYGIVSNDIQLRYQNLQQQMKITRSHNINLVLENTMFLIKFLILIVIKSIIVVLELIINQYMKCQNYSQLILQTIKSNNILQRQQLSLQNKLVENRCIQLQNSLNLIKVCVLQLEEKLLQFKKEVYLNFHLLRLKKIFYYNSKFIQKYGIKKSALRFQSP</sequence>
<name>A0A8S1R413_9CILI</name>
<comment type="caution">
    <text evidence="2">The sequence shown here is derived from an EMBL/GenBank/DDBJ whole genome shotgun (WGS) entry which is preliminary data.</text>
</comment>
<feature type="transmembrane region" description="Helical" evidence="1">
    <location>
        <begin position="74"/>
        <end position="95"/>
    </location>
</feature>
<evidence type="ECO:0008006" key="4">
    <source>
        <dbReference type="Google" id="ProtNLM"/>
    </source>
</evidence>
<dbReference type="EMBL" id="CAJJDN010000140">
    <property type="protein sequence ID" value="CAD8122806.1"/>
    <property type="molecule type" value="Genomic_DNA"/>
</dbReference>
<dbReference type="Proteomes" id="UP000692954">
    <property type="component" value="Unassembled WGS sequence"/>
</dbReference>
<evidence type="ECO:0000313" key="3">
    <source>
        <dbReference type="Proteomes" id="UP000692954"/>
    </source>
</evidence>
<keyword evidence="1" id="KW-0812">Transmembrane</keyword>
<evidence type="ECO:0000256" key="1">
    <source>
        <dbReference type="SAM" id="Phobius"/>
    </source>
</evidence>
<dbReference type="AlphaFoldDB" id="A0A8S1R413"/>
<evidence type="ECO:0000313" key="2">
    <source>
        <dbReference type="EMBL" id="CAD8122806.1"/>
    </source>
</evidence>
<organism evidence="2 3">
    <name type="scientific">Paramecium sonneborni</name>
    <dbReference type="NCBI Taxonomy" id="65129"/>
    <lineage>
        <taxon>Eukaryota</taxon>
        <taxon>Sar</taxon>
        <taxon>Alveolata</taxon>
        <taxon>Ciliophora</taxon>
        <taxon>Intramacronucleata</taxon>
        <taxon>Oligohymenophorea</taxon>
        <taxon>Peniculida</taxon>
        <taxon>Parameciidae</taxon>
        <taxon>Paramecium</taxon>
    </lineage>
</organism>
<keyword evidence="1" id="KW-1133">Transmembrane helix</keyword>
<protein>
    <recommendedName>
        <fullName evidence="4">Transmembrane protein</fullName>
    </recommendedName>
</protein>
<keyword evidence="1" id="KW-0472">Membrane</keyword>
<gene>
    <name evidence="2" type="ORF">PSON_ATCC_30995.1.T1400145</name>
</gene>
<keyword evidence="3" id="KW-1185">Reference proteome</keyword>
<accession>A0A8S1R413</accession>
<reference evidence="2" key="1">
    <citation type="submission" date="2021-01" db="EMBL/GenBank/DDBJ databases">
        <authorList>
            <consortium name="Genoscope - CEA"/>
            <person name="William W."/>
        </authorList>
    </citation>
    <scope>NUCLEOTIDE SEQUENCE</scope>
</reference>
<proteinExistence type="predicted"/>